<feature type="transmembrane region" description="Helical" evidence="1">
    <location>
        <begin position="24"/>
        <end position="46"/>
    </location>
</feature>
<proteinExistence type="predicted"/>
<feature type="transmembrane region" description="Helical" evidence="1">
    <location>
        <begin position="214"/>
        <end position="238"/>
    </location>
</feature>
<reference evidence="2 3" key="1">
    <citation type="submission" date="2017-12" db="EMBL/GenBank/DDBJ databases">
        <authorList>
            <person name="Pombert J.-F."/>
            <person name="Haag K.L."/>
            <person name="Ebert D."/>
        </authorList>
    </citation>
    <scope>NUCLEOTIDE SEQUENCE [LARGE SCALE GENOMIC DNA]</scope>
    <source>
        <strain evidence="2">IL-G-3</strain>
    </source>
</reference>
<sequence length="245" mass="29587">MAPKTKRRNPNEAKSSGFLTFKSIFWDYFIAFCMYMFEAVLPIIVYDKIMGLEEKFGITVTMLKYIMLSFLYNSSFFIHIKARGFGMNQYQHYLTVIPFIFISTTTELFIYSRNLSKNYEMPAFYVLLYTIFGFLAYFTIFINFNNCKFILKEVSIRTFLCHFFYVYILIIIDNLVRKLFIFNIKELLLLKLAVYCVEMILSYIYLIKRNTWKIAFLLFIYQFVFLFAMELNTLSYFYNNLNYIR</sequence>
<gene>
    <name evidence="2" type="ORF">CWI38_0209p0060</name>
</gene>
<feature type="transmembrane region" description="Helical" evidence="1">
    <location>
        <begin position="58"/>
        <end position="80"/>
    </location>
</feature>
<feature type="transmembrane region" description="Helical" evidence="1">
    <location>
        <begin position="123"/>
        <end position="144"/>
    </location>
</feature>
<comment type="caution">
    <text evidence="2">The sequence shown here is derived from an EMBL/GenBank/DDBJ whole genome shotgun (WGS) entry which is preliminary data.</text>
</comment>
<name>A0A4Q9M254_9MICR</name>
<feature type="transmembrane region" description="Helical" evidence="1">
    <location>
        <begin position="92"/>
        <end position="111"/>
    </location>
</feature>
<keyword evidence="1" id="KW-0472">Membrane</keyword>
<feature type="transmembrane region" description="Helical" evidence="1">
    <location>
        <begin position="156"/>
        <end position="176"/>
    </location>
</feature>
<dbReference type="AlphaFoldDB" id="A0A4Q9M254"/>
<evidence type="ECO:0000313" key="2">
    <source>
        <dbReference type="EMBL" id="TBU19505.1"/>
    </source>
</evidence>
<accession>A0A4Q9M254</accession>
<dbReference type="VEuPathDB" id="MicrosporidiaDB:CWI38_0209p0060"/>
<evidence type="ECO:0000256" key="1">
    <source>
        <dbReference type="SAM" id="Phobius"/>
    </source>
</evidence>
<feature type="transmembrane region" description="Helical" evidence="1">
    <location>
        <begin position="188"/>
        <end position="207"/>
    </location>
</feature>
<organism evidence="2 3">
    <name type="scientific">Hamiltosporidium tvaerminnensis</name>
    <dbReference type="NCBI Taxonomy" id="1176355"/>
    <lineage>
        <taxon>Eukaryota</taxon>
        <taxon>Fungi</taxon>
        <taxon>Fungi incertae sedis</taxon>
        <taxon>Microsporidia</taxon>
        <taxon>Dubosqiidae</taxon>
        <taxon>Hamiltosporidium</taxon>
    </lineage>
</organism>
<keyword evidence="3" id="KW-1185">Reference proteome</keyword>
<protein>
    <submittedName>
        <fullName evidence="2">Uncharacterized protein</fullName>
    </submittedName>
</protein>
<dbReference type="EMBL" id="PITK01000209">
    <property type="protein sequence ID" value="TBU19505.1"/>
    <property type="molecule type" value="Genomic_DNA"/>
</dbReference>
<keyword evidence="1" id="KW-1133">Transmembrane helix</keyword>
<evidence type="ECO:0000313" key="3">
    <source>
        <dbReference type="Proteomes" id="UP000292282"/>
    </source>
</evidence>
<dbReference type="Proteomes" id="UP000292282">
    <property type="component" value="Unassembled WGS sequence"/>
</dbReference>
<keyword evidence="1" id="KW-0812">Transmembrane</keyword>